<evidence type="ECO:0000313" key="3">
    <source>
        <dbReference type="EMBL" id="WWC65924.1"/>
    </source>
</evidence>
<dbReference type="EMBL" id="CP144540">
    <property type="protein sequence ID" value="WWC65924.1"/>
    <property type="molecule type" value="Genomic_DNA"/>
</dbReference>
<organism evidence="2">
    <name type="scientific">Kwoniella dejecticola CBS 10117</name>
    <dbReference type="NCBI Taxonomy" id="1296121"/>
    <lineage>
        <taxon>Eukaryota</taxon>
        <taxon>Fungi</taxon>
        <taxon>Dikarya</taxon>
        <taxon>Basidiomycota</taxon>
        <taxon>Agaricomycotina</taxon>
        <taxon>Tremellomycetes</taxon>
        <taxon>Tremellales</taxon>
        <taxon>Cryptococcaceae</taxon>
        <taxon>Kwoniella</taxon>
    </lineage>
</organism>
<evidence type="ECO:0000313" key="4">
    <source>
        <dbReference type="Proteomes" id="UP000078595"/>
    </source>
</evidence>
<dbReference type="EMBL" id="KI894035">
    <property type="protein sequence ID" value="OBR82371.1"/>
    <property type="molecule type" value="Genomic_DNA"/>
</dbReference>
<dbReference type="Proteomes" id="UP000078595">
    <property type="component" value="Chromosome 11"/>
</dbReference>
<proteinExistence type="predicted"/>
<evidence type="ECO:0000256" key="1">
    <source>
        <dbReference type="SAM" id="MobiDB-lite"/>
    </source>
</evidence>
<sequence>MSLESNSSSSPTNIESLSEAEQWAIVKQKMIAITRQYDEMAAKVSGISERVRSLRLQLVFSEVTRDGGPLPPIVEVNGKEYPDDIPERYRHLSFFEDLMDLPAEYLDKWLTFHGEIPDDSMDHLEKAKLLFVLRHGTMNDTIRRYETIRDQNRSRDEAERKKRNIAAAQNVKDLKEKRPRRGLK</sequence>
<dbReference type="AlphaFoldDB" id="A0A1A5ZX38"/>
<dbReference type="RefSeq" id="XP_018260213.1">
    <property type="nucleotide sequence ID" value="XM_018410404.1"/>
</dbReference>
<keyword evidence="4" id="KW-1185">Reference proteome</keyword>
<dbReference type="VEuPathDB" id="FungiDB:I303_07130"/>
<protein>
    <submittedName>
        <fullName evidence="2">Uncharacterized protein</fullName>
    </submittedName>
</protein>
<name>A0A1A5ZX38_9TREE</name>
<gene>
    <name evidence="2" type="ORF">I303_07130</name>
    <name evidence="3" type="ORF">I303_108546</name>
</gene>
<evidence type="ECO:0000313" key="2">
    <source>
        <dbReference type="EMBL" id="OBR82371.1"/>
    </source>
</evidence>
<feature type="compositionally biased region" description="Basic and acidic residues" evidence="1">
    <location>
        <begin position="151"/>
        <end position="160"/>
    </location>
</feature>
<dbReference type="KEGG" id="kdj:28970829"/>
<dbReference type="OrthoDB" id="10398255at2759"/>
<accession>A0A1A5ZX38</accession>
<reference evidence="3" key="3">
    <citation type="submission" date="2024-02" db="EMBL/GenBank/DDBJ databases">
        <title>Comparative genomics of Cryptococcus and Kwoniella reveals pathogenesis evolution and contrasting modes of karyotype evolution via chromosome fusion or intercentromeric recombination.</title>
        <authorList>
            <person name="Coelho M.A."/>
            <person name="David-Palma M."/>
            <person name="Shea T."/>
            <person name="Bowers K."/>
            <person name="McGinley-Smith S."/>
            <person name="Mohammad A.W."/>
            <person name="Gnirke A."/>
            <person name="Yurkov A.M."/>
            <person name="Nowrousian M."/>
            <person name="Sun S."/>
            <person name="Cuomo C.A."/>
            <person name="Heitman J."/>
        </authorList>
    </citation>
    <scope>NUCLEOTIDE SEQUENCE</scope>
    <source>
        <strain evidence="3">CBS 10117</strain>
    </source>
</reference>
<dbReference type="GeneID" id="28970829"/>
<reference evidence="2" key="1">
    <citation type="submission" date="2013-07" db="EMBL/GenBank/DDBJ databases">
        <title>The Genome Sequence of Cryptococcus dejecticola CBS10117.</title>
        <authorList>
            <consortium name="The Broad Institute Genome Sequencing Platform"/>
            <person name="Cuomo C."/>
            <person name="Litvintseva A."/>
            <person name="Chen Y."/>
            <person name="Heitman J."/>
            <person name="Sun S."/>
            <person name="Springer D."/>
            <person name="Dromer F."/>
            <person name="Young S.K."/>
            <person name="Zeng Q."/>
            <person name="Gargeya S."/>
            <person name="Fitzgerald M."/>
            <person name="Abouelleil A."/>
            <person name="Alvarado L."/>
            <person name="Berlin A.M."/>
            <person name="Chapman S.B."/>
            <person name="Dewar J."/>
            <person name="Goldberg J."/>
            <person name="Griggs A."/>
            <person name="Gujja S."/>
            <person name="Hansen M."/>
            <person name="Howarth C."/>
            <person name="Imamovic A."/>
            <person name="Larimer J."/>
            <person name="McCowan C."/>
            <person name="Murphy C."/>
            <person name="Pearson M."/>
            <person name="Priest M."/>
            <person name="Roberts A."/>
            <person name="Saif S."/>
            <person name="Shea T."/>
            <person name="Sykes S."/>
            <person name="Wortman J."/>
            <person name="Nusbaum C."/>
            <person name="Birren B."/>
        </authorList>
    </citation>
    <scope>NUCLEOTIDE SEQUENCE [LARGE SCALE GENOMIC DNA]</scope>
    <source>
        <strain evidence="2">CBS 10117</strain>
    </source>
</reference>
<feature type="region of interest" description="Disordered" evidence="1">
    <location>
        <begin position="151"/>
        <end position="184"/>
    </location>
</feature>
<reference evidence="3" key="2">
    <citation type="submission" date="2013-07" db="EMBL/GenBank/DDBJ databases">
        <authorList>
            <consortium name="The Broad Institute Genome Sequencing Platform"/>
            <person name="Cuomo C."/>
            <person name="Litvintseva A."/>
            <person name="Chen Y."/>
            <person name="Heitman J."/>
            <person name="Sun S."/>
            <person name="Springer D."/>
            <person name="Dromer F."/>
            <person name="Young S.K."/>
            <person name="Zeng Q."/>
            <person name="Gargeya S."/>
            <person name="Fitzgerald M."/>
            <person name="Abouelleil A."/>
            <person name="Alvarado L."/>
            <person name="Berlin A.M."/>
            <person name="Chapman S.B."/>
            <person name="Dewar J."/>
            <person name="Goldberg J."/>
            <person name="Griggs A."/>
            <person name="Gujja S."/>
            <person name="Hansen M."/>
            <person name="Howarth C."/>
            <person name="Imamovic A."/>
            <person name="Larimer J."/>
            <person name="McCowan C."/>
            <person name="Murphy C."/>
            <person name="Pearson M."/>
            <person name="Priest M."/>
            <person name="Roberts A."/>
            <person name="Saif S."/>
            <person name="Shea T."/>
            <person name="Sykes S."/>
            <person name="Wortman J."/>
            <person name="Nusbaum C."/>
            <person name="Birren B."/>
        </authorList>
    </citation>
    <scope>NUCLEOTIDE SEQUENCE</scope>
    <source>
        <strain evidence="3">CBS 10117</strain>
    </source>
</reference>